<evidence type="ECO:0000313" key="2">
    <source>
        <dbReference type="EMBL" id="MPL70696.1"/>
    </source>
</evidence>
<dbReference type="Gene3D" id="3.90.550.10">
    <property type="entry name" value="Spore Coat Polysaccharide Biosynthesis Protein SpsA, Chain A"/>
    <property type="match status" value="1"/>
</dbReference>
<dbReference type="SUPFAM" id="SSF53448">
    <property type="entry name" value="Nucleotide-diphospho-sugar transferases"/>
    <property type="match status" value="1"/>
</dbReference>
<dbReference type="PANTHER" id="PTHR22916:SF3">
    <property type="entry name" value="UDP-GLCNAC:BETAGAL BETA-1,3-N-ACETYLGLUCOSAMINYLTRANSFERASE-LIKE PROTEIN 1"/>
    <property type="match status" value="1"/>
</dbReference>
<dbReference type="InterPro" id="IPR029044">
    <property type="entry name" value="Nucleotide-diphossugar_trans"/>
</dbReference>
<dbReference type="PANTHER" id="PTHR22916">
    <property type="entry name" value="GLYCOSYLTRANSFERASE"/>
    <property type="match status" value="1"/>
</dbReference>
<dbReference type="GO" id="GO:0016758">
    <property type="term" value="F:hexosyltransferase activity"/>
    <property type="evidence" value="ECO:0007669"/>
    <property type="project" value="UniProtKB-ARBA"/>
</dbReference>
<feature type="domain" description="Glycosyltransferase 2-like" evidence="1">
    <location>
        <begin position="19"/>
        <end position="180"/>
    </location>
</feature>
<dbReference type="CDD" id="cd00761">
    <property type="entry name" value="Glyco_tranf_GTA_type"/>
    <property type="match status" value="1"/>
</dbReference>
<sequence length="314" mass="35023">MGCGTNRGQDIEMMPPLFTILTPTYNRAYALPALKASLDAQTESNFEWLIVDDGSSDGTADLVGKWIETSAYPVKLIRSPNGGKHRALNKGIPEAKGDWIYIVDSDDVLPLDALERIAPRTNIAKADPAIGGIMGYRQTKTGEIIGKAFPEGLRRRDAATLTFEDKIRGDKAEVFKASVLKKFPFPEIPGEKFITECVVWFRIAQAGYDLLLMPEAIYTCDYREDGLSARSFELRLRNPRGTLLFYAEELALPYSLSSLFREAVNYVRFRLLSLGKNYPPPGLGARAKRIVALAAPMGLAVSVYDRMKFRKVFR</sequence>
<dbReference type="EMBL" id="VSSQ01000054">
    <property type="protein sequence ID" value="MPL70696.1"/>
    <property type="molecule type" value="Genomic_DNA"/>
</dbReference>
<evidence type="ECO:0000259" key="1">
    <source>
        <dbReference type="Pfam" id="PF00535"/>
    </source>
</evidence>
<dbReference type="AlphaFoldDB" id="A0A644TUP3"/>
<protein>
    <recommendedName>
        <fullName evidence="1">Glycosyltransferase 2-like domain-containing protein</fullName>
    </recommendedName>
</protein>
<dbReference type="Pfam" id="PF00535">
    <property type="entry name" value="Glycos_transf_2"/>
    <property type="match status" value="1"/>
</dbReference>
<dbReference type="InterPro" id="IPR001173">
    <property type="entry name" value="Glyco_trans_2-like"/>
</dbReference>
<name>A0A644TUP3_9ZZZZ</name>
<comment type="caution">
    <text evidence="2">The sequence shown here is derived from an EMBL/GenBank/DDBJ whole genome shotgun (WGS) entry which is preliminary data.</text>
</comment>
<proteinExistence type="predicted"/>
<organism evidence="2">
    <name type="scientific">bioreactor metagenome</name>
    <dbReference type="NCBI Taxonomy" id="1076179"/>
    <lineage>
        <taxon>unclassified sequences</taxon>
        <taxon>metagenomes</taxon>
        <taxon>ecological metagenomes</taxon>
    </lineage>
</organism>
<reference evidence="2" key="1">
    <citation type="submission" date="2019-08" db="EMBL/GenBank/DDBJ databases">
        <authorList>
            <person name="Kucharzyk K."/>
            <person name="Murdoch R.W."/>
            <person name="Higgins S."/>
            <person name="Loffler F."/>
        </authorList>
    </citation>
    <scope>NUCLEOTIDE SEQUENCE</scope>
</reference>
<gene>
    <name evidence="2" type="ORF">SDC9_16456</name>
</gene>
<accession>A0A644TUP3</accession>